<dbReference type="SUPFAM" id="SSF52151">
    <property type="entry name" value="FabD/lysophospholipase-like"/>
    <property type="match status" value="1"/>
</dbReference>
<dbReference type="InterPro" id="IPR016035">
    <property type="entry name" value="Acyl_Trfase/lysoPLipase"/>
</dbReference>
<dbReference type="PANTHER" id="PTHR43074">
    <property type="entry name" value="OMEGA-3 POLYUNSATURATED FATTY ACID SYNTHASE PFAB-RELATED"/>
    <property type="match status" value="1"/>
</dbReference>
<dbReference type="InterPro" id="IPR013785">
    <property type="entry name" value="Aldolase_TIM"/>
</dbReference>
<dbReference type="Proteomes" id="UP000671399">
    <property type="component" value="Unassembled WGS sequence"/>
</dbReference>
<dbReference type="Gene3D" id="1.10.1200.10">
    <property type="entry name" value="ACP-like"/>
    <property type="match status" value="2"/>
</dbReference>
<dbReference type="Pfam" id="PF16197">
    <property type="entry name" value="KAsynt_C_assoc"/>
    <property type="match status" value="1"/>
</dbReference>
<comment type="caution">
    <text evidence="7">The sequence shown here is derived from an EMBL/GenBank/DDBJ whole genome shotgun (WGS) entry which is preliminary data.</text>
</comment>
<name>A0ABS3V6E4_9ACTN</name>
<protein>
    <submittedName>
        <fullName evidence="7">Nitronate monooxygenase</fullName>
    </submittedName>
</protein>
<dbReference type="SMART" id="SM00825">
    <property type="entry name" value="PKS_KS"/>
    <property type="match status" value="1"/>
</dbReference>
<dbReference type="PROSITE" id="PS50075">
    <property type="entry name" value="CARRIER"/>
    <property type="match status" value="1"/>
</dbReference>
<proteinExistence type="predicted"/>
<feature type="compositionally biased region" description="Pro residues" evidence="4">
    <location>
        <begin position="1691"/>
        <end position="1729"/>
    </location>
</feature>
<dbReference type="InterPro" id="IPR032821">
    <property type="entry name" value="PKS_assoc"/>
</dbReference>
<dbReference type="InterPro" id="IPR052568">
    <property type="entry name" value="PKS-FAS_Synthase"/>
</dbReference>
<dbReference type="Gene3D" id="3.20.20.70">
    <property type="entry name" value="Aldolase class I"/>
    <property type="match status" value="2"/>
</dbReference>
<feature type="region of interest" description="Disordered" evidence="4">
    <location>
        <begin position="1690"/>
        <end position="1732"/>
    </location>
</feature>
<dbReference type="CDD" id="cd00833">
    <property type="entry name" value="PKS"/>
    <property type="match status" value="1"/>
</dbReference>
<dbReference type="Gene3D" id="3.40.366.10">
    <property type="entry name" value="Malonyl-Coenzyme A Acyl Carrier Protein, domain 2"/>
    <property type="match status" value="1"/>
</dbReference>
<dbReference type="Pfam" id="PF00698">
    <property type="entry name" value="Acyl_transf_1"/>
    <property type="match status" value="1"/>
</dbReference>
<dbReference type="SUPFAM" id="SSF53901">
    <property type="entry name" value="Thiolase-like"/>
    <property type="match status" value="1"/>
</dbReference>
<dbReference type="Pfam" id="PF03060">
    <property type="entry name" value="NMO"/>
    <property type="match status" value="2"/>
</dbReference>
<dbReference type="PROSITE" id="PS52004">
    <property type="entry name" value="KS3_2"/>
    <property type="match status" value="1"/>
</dbReference>
<keyword evidence="8" id="KW-1185">Reference proteome</keyword>
<keyword evidence="7" id="KW-0503">Monooxygenase</keyword>
<dbReference type="InterPro" id="IPR014030">
    <property type="entry name" value="Ketoacyl_synth_N"/>
</dbReference>
<organism evidence="7 8">
    <name type="scientific">Micromonospora antibiotica</name>
    <dbReference type="NCBI Taxonomy" id="2807623"/>
    <lineage>
        <taxon>Bacteria</taxon>
        <taxon>Bacillati</taxon>
        <taxon>Actinomycetota</taxon>
        <taxon>Actinomycetes</taxon>
        <taxon>Micromonosporales</taxon>
        <taxon>Micromonosporaceae</taxon>
        <taxon>Micromonospora</taxon>
    </lineage>
</organism>
<evidence type="ECO:0000259" key="6">
    <source>
        <dbReference type="PROSITE" id="PS52004"/>
    </source>
</evidence>
<feature type="domain" description="Carrier" evidence="5">
    <location>
        <begin position="1793"/>
        <end position="1876"/>
    </location>
</feature>
<sequence length="1965" mass="204768">MSSAPYTRDLILVVNPVGVLEPGPRITAATTAGGGRGIIDLAAGDDWSLRALTRAANWSADPIGIRVPAGCRATPADVARAAAGRVDLVVVEPASPWPLAEITGHHRVLVEVTSRAEAHAAAAAGAHGLIARGMEAGGRVGELSSFVLLQQLVADDTLDLPVWVAGGIGPRTAGACLVGGAAGVVLDTQLALMPESELPADVQAVIRRMDGSETVLRDGVRGIRRGGPHQADAELLPVGQDGWLAAAFADRWPDTAAAVRGMRAAMLDAVDGPDAADLLQPGAPLAEALGVRVPVAQGPMTRVSDEASFAAAVADGGALPFIALALNSADQCRRMLTETAAQLGDRPWGVGVLGFAPEELRAAQLAVIQEIRPACAIIAGGRPPQARALEEQGISTFLHVPSPGLLRQFLRSGARKFIFEGAECGGHVGPRASFPLWEAQLAVLDEYLDTDPAAGAQLQVFFAGGVHDARSAAMVATMAAPLARRGARVGVLMGTAYLFTAEAVTHGAVQPLFQREALTAEHTALLETAPGHATRCLHTPFVDDFHQLRNQLEGAGAENREVWEQLELLNVGRLRIASKGLRRSGDVVESVDESVQASDGLFMAGQVAVLRNTATTVAALHDEVTTEVRGFHADRLDALRARLTPPTADLDESPAPLDIAIVGMACMLPGSPDLDSFWRTVLSGVDTVTEVPADRWDTDHYYAPEVGPGQTGRISVSKWGGFIDPVPFDAIGYGIPPAALSSIDPTQLLALEVSHRALVDAGYAYDAPGADHARTGVVFGAEAGSDMGHAQTLRTMLPAYLGEVPEQMQELLPTVTEDSFPGVLANVIAGRVANRLDLGGPNYTIDAACASSLAAMDAACKELVAGDSDLMICGGADLHNGVNDYLMFTSAHALSPTGRSRPFDSTGDGIALGEGVACVVLKRLADAERDGDRIYGVIKGLGGASDGRALGLTAPRPDGQRRALDRAYHRTGISPREVGLVEAHGTGTVVGDRTELETLTRMFVESGAEPGSCALGSVKSQIGHTKCAAGLAGLIKATLALYHGVRPPTIHLERPNPAWHPQHSPFAFFTEARPWPVPAAERIAGVSAFGFGGTNFHVVLSAYPNAAEPRHAHRIWPAELFCFRGTDRAAAHQGVRQLLESLAADGTGNRSGRLAELAASVAAKAANRPGTTQVAVVARDLAELETLLHRALAGEHDPVRGLVQPTGVDPVGPGQLAFLFPGQGSQRPGALAELFVAFPELRHYLELDPAAAELLFPPAAFDQDSRRAQDDRVRDTRTAQPVLGIGGLAMDHLLRRLGVRPDMTAGHSYGELVGLCVAGAFDAATLLDLSRERAAAILGACGEDPGTMAAVTATADQVAQVLAGAGLTSEVVLANRNAPQQVVVSGPTAKVRAAVVALKEAGLSARTIPVACAFHSPVVAGAVETFAEVLAARPIAEPRIPVWSNLTAAPYSGDAGQVRHHLAEQIGAPVRFVEQVEAMYAAGARLFVEVGPGQVLSRLVQAVLGDRPHRTVACERGPSDGLRGFLISVAELACAGAPVRPDWLFHGRVADDTTTTTAPSRRPLWTVDGQLVRDQHGNCLPGGMTPPRRIKELSMTPANGTATTPGTATGTVRAPEPVTVREVRTVTVPEPAAVRDIRGELLSEYLRTTREMIATQRDVMLAFLGDSGDGGGRVGGQPTETYRVEQYPALPAGPAPTPAPAPVPTPAATPVATPRPPVTPAVAPPPTPTPRAVAAPAAMPAVAASNGGTALATAPVIERPAPVTPDLVPSFPTVGGVVPAAAPAGVVVAPAGPGIAEFQQAILAVISERTGYPVDLIELDLDLEADLSIDSIKRAEVAGEVAQRLSLSVEGDESELEDLVKARTVRAMVTWLDQKMSGTVTATATLTAALPSGDQVGVTAADFQQAILAVISERTGYPVDLIEPDLDLEADLSIDSIKRAEVAGEVAQRLSLSVEGDESELEDLV</sequence>
<dbReference type="PANTHER" id="PTHR43074:SF1">
    <property type="entry name" value="BETA-KETOACYL SYNTHASE FAMILY PROTEIN-RELATED"/>
    <property type="match status" value="1"/>
</dbReference>
<dbReference type="PROSITE" id="PS00606">
    <property type="entry name" value="KS3_1"/>
    <property type="match status" value="1"/>
</dbReference>
<dbReference type="GO" id="GO:0004497">
    <property type="term" value="F:monooxygenase activity"/>
    <property type="evidence" value="ECO:0007669"/>
    <property type="project" value="UniProtKB-KW"/>
</dbReference>
<evidence type="ECO:0000256" key="2">
    <source>
        <dbReference type="ARBA" id="ARBA00022553"/>
    </source>
</evidence>
<dbReference type="EMBL" id="JAGFWR010000003">
    <property type="protein sequence ID" value="MBO4161159.1"/>
    <property type="molecule type" value="Genomic_DNA"/>
</dbReference>
<keyword evidence="7" id="KW-0560">Oxidoreductase</keyword>
<dbReference type="SUPFAM" id="SSF47336">
    <property type="entry name" value="ACP-like"/>
    <property type="match status" value="2"/>
</dbReference>
<evidence type="ECO:0000256" key="3">
    <source>
        <dbReference type="ARBA" id="ARBA00022679"/>
    </source>
</evidence>
<evidence type="ECO:0000313" key="8">
    <source>
        <dbReference type="Proteomes" id="UP000671399"/>
    </source>
</evidence>
<evidence type="ECO:0000256" key="4">
    <source>
        <dbReference type="SAM" id="MobiDB-lite"/>
    </source>
</evidence>
<dbReference type="Pfam" id="PF00550">
    <property type="entry name" value="PP-binding"/>
    <property type="match status" value="2"/>
</dbReference>
<keyword evidence="1" id="KW-0596">Phosphopantetheine</keyword>
<feature type="domain" description="Ketosynthase family 3 (KS3)" evidence="6">
    <location>
        <begin position="656"/>
        <end position="1102"/>
    </location>
</feature>
<dbReference type="InterPro" id="IPR016036">
    <property type="entry name" value="Malonyl_transacylase_ACP-bd"/>
</dbReference>
<dbReference type="InterPro" id="IPR016039">
    <property type="entry name" value="Thiolase-like"/>
</dbReference>
<dbReference type="Pfam" id="PF00109">
    <property type="entry name" value="ketoacyl-synt"/>
    <property type="match status" value="1"/>
</dbReference>
<dbReference type="SMART" id="SM00827">
    <property type="entry name" value="PKS_AT"/>
    <property type="match status" value="1"/>
</dbReference>
<gene>
    <name evidence="7" type="ORF">JQN83_10050</name>
</gene>
<accession>A0ABS3V6E4</accession>
<evidence type="ECO:0000259" key="5">
    <source>
        <dbReference type="PROSITE" id="PS50075"/>
    </source>
</evidence>
<dbReference type="InterPro" id="IPR036736">
    <property type="entry name" value="ACP-like_sf"/>
</dbReference>
<dbReference type="InterPro" id="IPR014043">
    <property type="entry name" value="Acyl_transferase_dom"/>
</dbReference>
<dbReference type="SUPFAM" id="SSF55048">
    <property type="entry name" value="Probable ACP-binding domain of malonyl-CoA ACP transacylase"/>
    <property type="match status" value="1"/>
</dbReference>
<evidence type="ECO:0000313" key="7">
    <source>
        <dbReference type="EMBL" id="MBO4161159.1"/>
    </source>
</evidence>
<dbReference type="InterPro" id="IPR014031">
    <property type="entry name" value="Ketoacyl_synth_C"/>
</dbReference>
<keyword evidence="2" id="KW-0597">Phosphoprotein</keyword>
<dbReference type="InterPro" id="IPR009081">
    <property type="entry name" value="PP-bd_ACP"/>
</dbReference>
<dbReference type="Gene3D" id="3.40.47.10">
    <property type="match status" value="1"/>
</dbReference>
<keyword evidence="3" id="KW-0808">Transferase</keyword>
<dbReference type="InterPro" id="IPR020841">
    <property type="entry name" value="PKS_Beta-ketoAc_synthase_dom"/>
</dbReference>
<dbReference type="InterPro" id="IPR001227">
    <property type="entry name" value="Ac_transferase_dom_sf"/>
</dbReference>
<dbReference type="SUPFAM" id="SSF51412">
    <property type="entry name" value="Inosine monophosphate dehydrogenase (IMPDH)"/>
    <property type="match status" value="2"/>
</dbReference>
<reference evidence="7 8" key="1">
    <citation type="submission" date="2021-03" db="EMBL/GenBank/DDBJ databases">
        <authorList>
            <person name="Lee D.-H."/>
        </authorList>
    </citation>
    <scope>NUCLEOTIDE SEQUENCE [LARGE SCALE GENOMIC DNA]</scope>
    <source>
        <strain evidence="7 8">MMS20-R2-23</strain>
    </source>
</reference>
<feature type="non-terminal residue" evidence="7">
    <location>
        <position position="1965"/>
    </location>
</feature>
<dbReference type="RefSeq" id="WP_208566789.1">
    <property type="nucleotide sequence ID" value="NZ_JAGFWR010000003.1"/>
</dbReference>
<evidence type="ECO:0000256" key="1">
    <source>
        <dbReference type="ARBA" id="ARBA00022450"/>
    </source>
</evidence>
<dbReference type="InterPro" id="IPR018201">
    <property type="entry name" value="Ketoacyl_synth_AS"/>
</dbReference>
<dbReference type="Pfam" id="PF02801">
    <property type="entry name" value="Ketoacyl-synt_C"/>
    <property type="match status" value="1"/>
</dbReference>